<dbReference type="Gene3D" id="3.55.40.20">
    <property type="entry name" value="Iron/manganese superoxide dismutase, C-terminal domain"/>
    <property type="match status" value="1"/>
</dbReference>
<evidence type="ECO:0000259" key="7">
    <source>
        <dbReference type="Pfam" id="PF00081"/>
    </source>
</evidence>
<proteinExistence type="inferred from homology"/>
<dbReference type="PROSITE" id="PS00088">
    <property type="entry name" value="SOD_MN"/>
    <property type="match status" value="1"/>
</dbReference>
<dbReference type="PIRSF" id="PIRSF000349">
    <property type="entry name" value="SODismutase"/>
    <property type="match status" value="1"/>
</dbReference>
<dbReference type="Pfam" id="PF00081">
    <property type="entry name" value="Sod_Fe_N"/>
    <property type="match status" value="1"/>
</dbReference>
<dbReference type="EMBL" id="AZEX01000023">
    <property type="protein sequence ID" value="KRL61266.1"/>
    <property type="molecule type" value="Genomic_DNA"/>
</dbReference>
<evidence type="ECO:0000256" key="5">
    <source>
        <dbReference type="PIRSR" id="PIRSR000349-1"/>
    </source>
</evidence>
<keyword evidence="4 6" id="KW-0560">Oxidoreductase</keyword>
<dbReference type="AlphaFoldDB" id="A0A0R1S3H9"/>
<dbReference type="FunFam" id="1.10.287.990:FF:000001">
    <property type="entry name" value="Superoxide dismutase"/>
    <property type="match status" value="1"/>
</dbReference>
<feature type="binding site" evidence="5">
    <location>
        <position position="27"/>
    </location>
    <ligand>
        <name>Mn(2+)</name>
        <dbReference type="ChEBI" id="CHEBI:29035"/>
    </ligand>
</feature>
<gene>
    <name evidence="9" type="ORF">FC69_GL000844</name>
</gene>
<sequence>MTFKLPELPYEYTALEPFIDSETMHRHHDKHHKAYVTKLNAALAKHPDLAGKSLHDLLKHIDELPEKLQAPVRNNGGGHANHSLFWRLLTADAPQAPTGELLERIEARFGSFKIFKEEFTAAAMGVFGSGWVWLVLDQNHELQIMTTANQDSPIMTGNMPVLALDLWEHAYYLKYKNERLDYVQNFWKIINWPLVAELV</sequence>
<dbReference type="STRING" id="1423747.FC69_GL000844"/>
<dbReference type="SUPFAM" id="SSF46609">
    <property type="entry name" value="Fe,Mn superoxide dismutase (SOD), N-terminal domain"/>
    <property type="match status" value="1"/>
</dbReference>
<dbReference type="GO" id="GO:0005737">
    <property type="term" value="C:cytoplasm"/>
    <property type="evidence" value="ECO:0007669"/>
    <property type="project" value="TreeGrafter"/>
</dbReference>
<evidence type="ECO:0000256" key="6">
    <source>
        <dbReference type="RuleBase" id="RU000414"/>
    </source>
</evidence>
<dbReference type="PRINTS" id="PR01703">
    <property type="entry name" value="MNSODISMTASE"/>
</dbReference>
<dbReference type="eggNOG" id="COG0605">
    <property type="taxonomic scope" value="Bacteria"/>
</dbReference>
<evidence type="ECO:0000313" key="9">
    <source>
        <dbReference type="EMBL" id="KRL61266.1"/>
    </source>
</evidence>
<dbReference type="PANTHER" id="PTHR43595:SF2">
    <property type="entry name" value="SMALL RIBOSOMAL SUBUNIT PROTEIN MS42"/>
    <property type="match status" value="1"/>
</dbReference>
<comment type="catalytic activity">
    <reaction evidence="6">
        <text>2 superoxide + 2 H(+) = H2O2 + O2</text>
        <dbReference type="Rhea" id="RHEA:20696"/>
        <dbReference type="ChEBI" id="CHEBI:15378"/>
        <dbReference type="ChEBI" id="CHEBI:15379"/>
        <dbReference type="ChEBI" id="CHEBI:16240"/>
        <dbReference type="ChEBI" id="CHEBI:18421"/>
        <dbReference type="EC" id="1.15.1.1"/>
    </reaction>
</comment>
<evidence type="ECO:0000259" key="8">
    <source>
        <dbReference type="Pfam" id="PF02777"/>
    </source>
</evidence>
<evidence type="ECO:0000256" key="2">
    <source>
        <dbReference type="ARBA" id="ARBA00012682"/>
    </source>
</evidence>
<feature type="domain" description="Manganese/iron superoxide dismutase N-terminal" evidence="7">
    <location>
        <begin position="2"/>
        <end position="89"/>
    </location>
</feature>
<dbReference type="GO" id="GO:0004784">
    <property type="term" value="F:superoxide dismutase activity"/>
    <property type="evidence" value="ECO:0007669"/>
    <property type="project" value="UniProtKB-EC"/>
</dbReference>
<dbReference type="PANTHER" id="PTHR43595">
    <property type="entry name" value="37S RIBOSOMAL PROTEIN S26, MITOCHONDRIAL"/>
    <property type="match status" value="1"/>
</dbReference>
<organism evidence="9 10">
    <name type="scientific">Latilactobacillus fuchuensis DSM 14340 = JCM 11249</name>
    <dbReference type="NCBI Taxonomy" id="1423747"/>
    <lineage>
        <taxon>Bacteria</taxon>
        <taxon>Bacillati</taxon>
        <taxon>Bacillota</taxon>
        <taxon>Bacilli</taxon>
        <taxon>Lactobacillales</taxon>
        <taxon>Lactobacillaceae</taxon>
        <taxon>Latilactobacillus</taxon>
    </lineage>
</organism>
<dbReference type="Proteomes" id="UP000051264">
    <property type="component" value="Unassembled WGS sequence"/>
</dbReference>
<dbReference type="Pfam" id="PF02777">
    <property type="entry name" value="Sod_Fe_C"/>
    <property type="match status" value="1"/>
</dbReference>
<evidence type="ECO:0000256" key="1">
    <source>
        <dbReference type="ARBA" id="ARBA00008714"/>
    </source>
</evidence>
<evidence type="ECO:0000313" key="10">
    <source>
        <dbReference type="Proteomes" id="UP000051264"/>
    </source>
</evidence>
<feature type="binding site" evidence="5">
    <location>
        <position position="82"/>
    </location>
    <ligand>
        <name>Mn(2+)</name>
        <dbReference type="ChEBI" id="CHEBI:29035"/>
    </ligand>
</feature>
<dbReference type="EC" id="1.15.1.1" evidence="2 6"/>
<dbReference type="InterPro" id="IPR019831">
    <property type="entry name" value="Mn/Fe_SOD_N"/>
</dbReference>
<dbReference type="SUPFAM" id="SSF54719">
    <property type="entry name" value="Fe,Mn superoxide dismutase (SOD), C-terminal domain"/>
    <property type="match status" value="1"/>
</dbReference>
<feature type="domain" description="Manganese/iron superoxide dismutase C-terminal" evidence="8">
    <location>
        <begin position="97"/>
        <end position="197"/>
    </location>
</feature>
<dbReference type="InterPro" id="IPR019833">
    <property type="entry name" value="Mn/Fe_SOD_BS"/>
</dbReference>
<protein>
    <recommendedName>
        <fullName evidence="2 6">Superoxide dismutase</fullName>
        <ecNumber evidence="2 6">1.15.1.1</ecNumber>
    </recommendedName>
</protein>
<dbReference type="GO" id="GO:0046872">
    <property type="term" value="F:metal ion binding"/>
    <property type="evidence" value="ECO:0007669"/>
    <property type="project" value="UniProtKB-KW"/>
</dbReference>
<dbReference type="InterPro" id="IPR036324">
    <property type="entry name" value="Mn/Fe_SOD_N_sf"/>
</dbReference>
<comment type="function">
    <text evidence="6">Destroys radicals which are normally produced within the cells and which are toxic to biological systems.</text>
</comment>
<dbReference type="Gene3D" id="1.10.287.990">
    <property type="entry name" value="Fe,Mn superoxide dismutase (SOD) domain"/>
    <property type="match status" value="1"/>
</dbReference>
<feature type="binding site" evidence="5">
    <location>
        <position position="165"/>
    </location>
    <ligand>
        <name>Mn(2+)</name>
        <dbReference type="ChEBI" id="CHEBI:29035"/>
    </ligand>
</feature>
<dbReference type="RefSeq" id="WP_025083302.1">
    <property type="nucleotide sequence ID" value="NZ_AZEX01000023.1"/>
</dbReference>
<feature type="binding site" evidence="5">
    <location>
        <position position="169"/>
    </location>
    <ligand>
        <name>Mn(2+)</name>
        <dbReference type="ChEBI" id="CHEBI:29035"/>
    </ligand>
</feature>
<keyword evidence="3 5" id="KW-0479">Metal-binding</keyword>
<dbReference type="FunFam" id="3.55.40.20:FF:000001">
    <property type="entry name" value="Superoxide dismutase"/>
    <property type="match status" value="1"/>
</dbReference>
<dbReference type="InterPro" id="IPR036314">
    <property type="entry name" value="SOD_C_sf"/>
</dbReference>
<dbReference type="InterPro" id="IPR001189">
    <property type="entry name" value="Mn/Fe_SOD"/>
</dbReference>
<comment type="similarity">
    <text evidence="1 6">Belongs to the iron/manganese superoxide dismutase family.</text>
</comment>
<name>A0A0R1S3H9_9LACO</name>
<evidence type="ECO:0000256" key="3">
    <source>
        <dbReference type="ARBA" id="ARBA00022723"/>
    </source>
</evidence>
<dbReference type="OrthoDB" id="9803125at2"/>
<comment type="caution">
    <text evidence="9">The sequence shown here is derived from an EMBL/GenBank/DDBJ whole genome shotgun (WGS) entry which is preliminary data.</text>
</comment>
<dbReference type="PATRIC" id="fig|1423747.3.peg.862"/>
<dbReference type="InterPro" id="IPR019832">
    <property type="entry name" value="Mn/Fe_SOD_C"/>
</dbReference>
<reference evidence="9 10" key="1">
    <citation type="journal article" date="2015" name="Genome Announc.">
        <title>Expanding the biotechnology potential of lactobacilli through comparative genomics of 213 strains and associated genera.</title>
        <authorList>
            <person name="Sun Z."/>
            <person name="Harris H.M."/>
            <person name="McCann A."/>
            <person name="Guo C."/>
            <person name="Argimon S."/>
            <person name="Zhang W."/>
            <person name="Yang X."/>
            <person name="Jeffery I.B."/>
            <person name="Cooney J.C."/>
            <person name="Kagawa T.F."/>
            <person name="Liu W."/>
            <person name="Song Y."/>
            <person name="Salvetti E."/>
            <person name="Wrobel A."/>
            <person name="Rasinkangas P."/>
            <person name="Parkhill J."/>
            <person name="Rea M.C."/>
            <person name="O'Sullivan O."/>
            <person name="Ritari J."/>
            <person name="Douillard F.P."/>
            <person name="Paul Ross R."/>
            <person name="Yang R."/>
            <person name="Briner A.E."/>
            <person name="Felis G.E."/>
            <person name="de Vos W.M."/>
            <person name="Barrangou R."/>
            <person name="Klaenhammer T.R."/>
            <person name="Caufield P.W."/>
            <person name="Cui Y."/>
            <person name="Zhang H."/>
            <person name="O'Toole P.W."/>
        </authorList>
    </citation>
    <scope>NUCLEOTIDE SEQUENCE [LARGE SCALE GENOMIC DNA]</scope>
    <source>
        <strain evidence="9 10">DSM 14340</strain>
    </source>
</reference>
<evidence type="ECO:0000256" key="4">
    <source>
        <dbReference type="ARBA" id="ARBA00023002"/>
    </source>
</evidence>
<accession>A0A0R1S3H9</accession>